<evidence type="ECO:0000313" key="2">
    <source>
        <dbReference type="EMBL" id="BDQ33324.1"/>
    </source>
</evidence>
<gene>
    <name evidence="2" type="ORF">JCM14722_08660</name>
</gene>
<dbReference type="PROSITE" id="PS51832">
    <property type="entry name" value="HD_GYP"/>
    <property type="match status" value="1"/>
</dbReference>
<dbReference type="Proteomes" id="UP001061361">
    <property type="component" value="Chromosome"/>
</dbReference>
<proteinExistence type="predicted"/>
<dbReference type="CDD" id="cd00077">
    <property type="entry name" value="HDc"/>
    <property type="match status" value="1"/>
</dbReference>
<dbReference type="Gene3D" id="1.10.3210.10">
    <property type="entry name" value="Hypothetical protein af1432"/>
    <property type="match status" value="1"/>
</dbReference>
<feature type="domain" description="HD-GYP" evidence="1">
    <location>
        <begin position="132"/>
        <end position="321"/>
    </location>
</feature>
<dbReference type="InterPro" id="IPR037522">
    <property type="entry name" value="HD_GYP_dom"/>
</dbReference>
<sequence length="321" mass="36565">MANQTKQHYTPISPLTIRPDFQGNFEIYLRHDNSYVLFNGQGRKLSRDKRQELLNNITKLYIATRDIELYRQYLTEHIRALLEDESIPLDDRTKAWTNTAIAMGRELFEKNLPGPAFANRYKRFESLLQNSSGFMQSPDSLRHLSQFMGKGYDTYHHGISTMVYTVNLLQEYRSGDYETLACGMGALLHDIGKTELPRDITAANPASLSPDDHAILALHPMLGVRACSYFNLPVIASNCILFHHERPDGKGYPTKATPDDLPLEVKAVALCNVYDNFTRTLPYRRAMAPFDALKRIMDTPGLAEPDMLKRLIKLLSRAKIV</sequence>
<dbReference type="Pfam" id="PF13487">
    <property type="entry name" value="HD_5"/>
    <property type="match status" value="1"/>
</dbReference>
<dbReference type="PANTHER" id="PTHR43155:SF2">
    <property type="entry name" value="CYCLIC DI-GMP PHOSPHODIESTERASE PA4108"/>
    <property type="match status" value="1"/>
</dbReference>
<reference evidence="2" key="1">
    <citation type="submission" date="2022-08" db="EMBL/GenBank/DDBJ databases">
        <title>Genome Sequence of the sulphate-reducing bacterium, Pseudodesulfovibrio portus JCM14722.</title>
        <authorList>
            <person name="Kondo R."/>
            <person name="Kataoka T."/>
        </authorList>
    </citation>
    <scope>NUCLEOTIDE SEQUENCE</scope>
    <source>
        <strain evidence="2">JCM 14722</strain>
    </source>
</reference>
<dbReference type="SUPFAM" id="SSF109604">
    <property type="entry name" value="HD-domain/PDEase-like"/>
    <property type="match status" value="1"/>
</dbReference>
<evidence type="ECO:0000313" key="3">
    <source>
        <dbReference type="Proteomes" id="UP001061361"/>
    </source>
</evidence>
<organism evidence="2 3">
    <name type="scientific">Pseudodesulfovibrio portus</name>
    <dbReference type="NCBI Taxonomy" id="231439"/>
    <lineage>
        <taxon>Bacteria</taxon>
        <taxon>Pseudomonadati</taxon>
        <taxon>Thermodesulfobacteriota</taxon>
        <taxon>Desulfovibrionia</taxon>
        <taxon>Desulfovibrionales</taxon>
        <taxon>Desulfovibrionaceae</taxon>
    </lineage>
</organism>
<dbReference type="SMART" id="SM00471">
    <property type="entry name" value="HDc"/>
    <property type="match status" value="1"/>
</dbReference>
<dbReference type="EMBL" id="AP026708">
    <property type="protein sequence ID" value="BDQ33324.1"/>
    <property type="molecule type" value="Genomic_DNA"/>
</dbReference>
<name>A0ABM8APK1_9BACT</name>
<dbReference type="PANTHER" id="PTHR43155">
    <property type="entry name" value="CYCLIC DI-GMP PHOSPHODIESTERASE PA4108-RELATED"/>
    <property type="match status" value="1"/>
</dbReference>
<evidence type="ECO:0000259" key="1">
    <source>
        <dbReference type="PROSITE" id="PS51832"/>
    </source>
</evidence>
<protein>
    <submittedName>
        <fullName evidence="2">HD family phosphohydrolase</fullName>
    </submittedName>
</protein>
<keyword evidence="3" id="KW-1185">Reference proteome</keyword>
<dbReference type="RefSeq" id="WP_264983375.1">
    <property type="nucleotide sequence ID" value="NZ_AP026708.1"/>
</dbReference>
<dbReference type="InterPro" id="IPR003607">
    <property type="entry name" value="HD/PDEase_dom"/>
</dbReference>
<accession>A0ABM8APK1</accession>